<proteinExistence type="predicted"/>
<organism evidence="1 2">
    <name type="scientific">Catharanthus roseus</name>
    <name type="common">Madagascar periwinkle</name>
    <name type="synonym">Vinca rosea</name>
    <dbReference type="NCBI Taxonomy" id="4058"/>
    <lineage>
        <taxon>Eukaryota</taxon>
        <taxon>Viridiplantae</taxon>
        <taxon>Streptophyta</taxon>
        <taxon>Embryophyta</taxon>
        <taxon>Tracheophyta</taxon>
        <taxon>Spermatophyta</taxon>
        <taxon>Magnoliopsida</taxon>
        <taxon>eudicotyledons</taxon>
        <taxon>Gunneridae</taxon>
        <taxon>Pentapetalae</taxon>
        <taxon>asterids</taxon>
        <taxon>lamiids</taxon>
        <taxon>Gentianales</taxon>
        <taxon>Apocynaceae</taxon>
        <taxon>Rauvolfioideae</taxon>
        <taxon>Vinceae</taxon>
        <taxon>Catharanthinae</taxon>
        <taxon>Catharanthus</taxon>
    </lineage>
</organism>
<evidence type="ECO:0000313" key="2">
    <source>
        <dbReference type="Proteomes" id="UP001060085"/>
    </source>
</evidence>
<protein>
    <submittedName>
        <fullName evidence="1">Uncharacterized protein</fullName>
    </submittedName>
</protein>
<dbReference type="EMBL" id="CM044702">
    <property type="protein sequence ID" value="KAI5677094.1"/>
    <property type="molecule type" value="Genomic_DNA"/>
</dbReference>
<name>A0ACC0BWV2_CATRO</name>
<dbReference type="Proteomes" id="UP001060085">
    <property type="component" value="Linkage Group LG02"/>
</dbReference>
<keyword evidence="2" id="KW-1185">Reference proteome</keyword>
<accession>A0ACC0BWV2</accession>
<sequence length="121" mass="13714">MKGVFISYHSGVKVIRYGSEPSEHTLIPHTNGETNNPGTVPENNVPESENSDVDEEHRKAQAHALNDYQLTRDREMRVSRELVSHLLPRVVAFLFPSLRLPTSFVVPFVGCPPFSRQLYLD</sequence>
<gene>
    <name evidence="1" type="ORF">M9H77_08044</name>
</gene>
<evidence type="ECO:0000313" key="1">
    <source>
        <dbReference type="EMBL" id="KAI5677094.1"/>
    </source>
</evidence>
<comment type="caution">
    <text evidence="1">The sequence shown here is derived from an EMBL/GenBank/DDBJ whole genome shotgun (WGS) entry which is preliminary data.</text>
</comment>
<reference evidence="2" key="1">
    <citation type="journal article" date="2023" name="Nat. Plants">
        <title>Single-cell RNA sequencing provides a high-resolution roadmap for understanding the multicellular compartmentation of specialized metabolism.</title>
        <authorList>
            <person name="Sun S."/>
            <person name="Shen X."/>
            <person name="Li Y."/>
            <person name="Li Y."/>
            <person name="Wang S."/>
            <person name="Li R."/>
            <person name="Zhang H."/>
            <person name="Shen G."/>
            <person name="Guo B."/>
            <person name="Wei J."/>
            <person name="Xu J."/>
            <person name="St-Pierre B."/>
            <person name="Chen S."/>
            <person name="Sun C."/>
        </authorList>
    </citation>
    <scope>NUCLEOTIDE SEQUENCE [LARGE SCALE GENOMIC DNA]</scope>
</reference>